<organism evidence="1 2">
    <name type="scientific">Protopolystoma xenopodis</name>
    <dbReference type="NCBI Taxonomy" id="117903"/>
    <lineage>
        <taxon>Eukaryota</taxon>
        <taxon>Metazoa</taxon>
        <taxon>Spiralia</taxon>
        <taxon>Lophotrochozoa</taxon>
        <taxon>Platyhelminthes</taxon>
        <taxon>Monogenea</taxon>
        <taxon>Polyopisthocotylea</taxon>
        <taxon>Polystomatidea</taxon>
        <taxon>Polystomatidae</taxon>
        <taxon>Protopolystoma</taxon>
    </lineage>
</organism>
<dbReference type="AlphaFoldDB" id="A0A3S5FGE5"/>
<evidence type="ECO:0000313" key="2">
    <source>
        <dbReference type="Proteomes" id="UP000784294"/>
    </source>
</evidence>
<proteinExistence type="predicted"/>
<gene>
    <name evidence="1" type="ORF">PXEA_LOCUS31104</name>
</gene>
<dbReference type="EMBL" id="CAAALY010255627">
    <property type="protein sequence ID" value="VEL37664.1"/>
    <property type="molecule type" value="Genomic_DNA"/>
</dbReference>
<feature type="non-terminal residue" evidence="1">
    <location>
        <position position="1"/>
    </location>
</feature>
<name>A0A3S5FGE5_9PLAT</name>
<dbReference type="Proteomes" id="UP000784294">
    <property type="component" value="Unassembled WGS sequence"/>
</dbReference>
<dbReference type="OrthoDB" id="431378at2759"/>
<accession>A0A3S5FGE5</accession>
<evidence type="ECO:0000313" key="1">
    <source>
        <dbReference type="EMBL" id="VEL37664.1"/>
    </source>
</evidence>
<keyword evidence="2" id="KW-1185">Reference proteome</keyword>
<dbReference type="PANTHER" id="PTHR23509:SF48">
    <property type="entry name" value="INTRACELLULAR PHOSPHOLIPASE A1"/>
    <property type="match status" value="1"/>
</dbReference>
<reference evidence="1" key="1">
    <citation type="submission" date="2018-11" db="EMBL/GenBank/DDBJ databases">
        <authorList>
            <consortium name="Pathogen Informatics"/>
        </authorList>
    </citation>
    <scope>NUCLEOTIDE SEQUENCE</scope>
</reference>
<dbReference type="InterPro" id="IPR058055">
    <property type="entry name" value="PA-PLA1"/>
</dbReference>
<protein>
    <submittedName>
        <fullName evidence="1">Uncharacterized protein</fullName>
    </submittedName>
</protein>
<dbReference type="GO" id="GO:0004620">
    <property type="term" value="F:phospholipase activity"/>
    <property type="evidence" value="ECO:0007669"/>
    <property type="project" value="TreeGrafter"/>
</dbReference>
<dbReference type="GO" id="GO:0005737">
    <property type="term" value="C:cytoplasm"/>
    <property type="evidence" value="ECO:0007669"/>
    <property type="project" value="TreeGrafter"/>
</dbReference>
<sequence>MNEGFLRNQCNRIKVYFPDLDQANQRIEFLPVEWRSSLQLDDGIVDSITPLNLRSLRNMLNGSAMDIMYYTSPLYRYEITISLQAKLNRLYDMFRARQPYFEASGGRVSL</sequence>
<dbReference type="PANTHER" id="PTHR23509">
    <property type="entry name" value="PA-PL1 PHOSPHOLIPASE FAMILY"/>
    <property type="match status" value="1"/>
</dbReference>
<comment type="caution">
    <text evidence="1">The sequence shown here is derived from an EMBL/GenBank/DDBJ whole genome shotgun (WGS) entry which is preliminary data.</text>
</comment>